<comment type="caution">
    <text evidence="2">The sequence shown here is derived from an EMBL/GenBank/DDBJ whole genome shotgun (WGS) entry which is preliminary data.</text>
</comment>
<dbReference type="AlphaFoldDB" id="A0A835YAS9"/>
<sequence length="351" mass="38836">MSGTVTVPLHVEPPVTALQLRLGRNCKLASNNTQGSIYRGLASELAVSLPVAQRAILRVKRTSDDPQAAALNELGDLTLGELLDNHGAVVVDLCPVLRASGDLFCRLDALEQSHKQLQRKVEEQGLQLEILKQSATEYAKVLRRSLLEDASKYIEQKAGPRQQEEAWNSYSQRQEGERGSGWLLDLNFPAACTGLLRRGLDTPFHYGCTAAHQLRAYNSSVFLETDLAGVPEDSQDPWVELFKFPDLPPPPHVLDDYFASLGPEAGQRIVWSDRLQLNAQQRLAVREAARGAHHPLPYIVFALLGTGKTSTLVEVAVQPDDSPLAFDSKNCLGFLKNPKRFNVASREPRRF</sequence>
<name>A0A835YAS9_9CHLO</name>
<protein>
    <submittedName>
        <fullName evidence="2">Uncharacterized protein</fullName>
    </submittedName>
</protein>
<proteinExistence type="predicted"/>
<evidence type="ECO:0000256" key="1">
    <source>
        <dbReference type="SAM" id="Coils"/>
    </source>
</evidence>
<evidence type="ECO:0000313" key="2">
    <source>
        <dbReference type="EMBL" id="KAG2499201.1"/>
    </source>
</evidence>
<feature type="coiled-coil region" evidence="1">
    <location>
        <begin position="107"/>
        <end position="134"/>
    </location>
</feature>
<dbReference type="Proteomes" id="UP000612055">
    <property type="component" value="Unassembled WGS sequence"/>
</dbReference>
<keyword evidence="1" id="KW-0175">Coiled coil</keyword>
<dbReference type="EMBL" id="JAEHOE010000007">
    <property type="protein sequence ID" value="KAG2499201.1"/>
    <property type="molecule type" value="Genomic_DNA"/>
</dbReference>
<organism evidence="2 3">
    <name type="scientific">Edaphochlamys debaryana</name>
    <dbReference type="NCBI Taxonomy" id="47281"/>
    <lineage>
        <taxon>Eukaryota</taxon>
        <taxon>Viridiplantae</taxon>
        <taxon>Chlorophyta</taxon>
        <taxon>core chlorophytes</taxon>
        <taxon>Chlorophyceae</taxon>
        <taxon>CS clade</taxon>
        <taxon>Chlamydomonadales</taxon>
        <taxon>Chlamydomonadales incertae sedis</taxon>
        <taxon>Edaphochlamys</taxon>
    </lineage>
</organism>
<evidence type="ECO:0000313" key="3">
    <source>
        <dbReference type="Proteomes" id="UP000612055"/>
    </source>
</evidence>
<keyword evidence="3" id="KW-1185">Reference proteome</keyword>
<reference evidence="2" key="1">
    <citation type="journal article" date="2020" name="bioRxiv">
        <title>Comparative genomics of Chlamydomonas.</title>
        <authorList>
            <person name="Craig R.J."/>
            <person name="Hasan A.R."/>
            <person name="Ness R.W."/>
            <person name="Keightley P.D."/>
        </authorList>
    </citation>
    <scope>NUCLEOTIDE SEQUENCE</scope>
    <source>
        <strain evidence="2">CCAP 11/70</strain>
    </source>
</reference>
<gene>
    <name evidence="2" type="ORF">HYH03_002782</name>
</gene>
<accession>A0A835YAS9</accession>
<dbReference type="OrthoDB" id="554209at2759"/>